<dbReference type="Gene3D" id="3.30.70.270">
    <property type="match status" value="2"/>
</dbReference>
<gene>
    <name evidence="9" type="ORF">EPI10_028133</name>
</gene>
<dbReference type="SUPFAM" id="SSF56672">
    <property type="entry name" value="DNA/RNA polymerases"/>
    <property type="match status" value="1"/>
</dbReference>
<evidence type="ECO:0000256" key="2">
    <source>
        <dbReference type="ARBA" id="ARBA00022695"/>
    </source>
</evidence>
<dbReference type="EMBL" id="SMMG02000009">
    <property type="protein sequence ID" value="KAA3461574.1"/>
    <property type="molecule type" value="Genomic_DNA"/>
</dbReference>
<keyword evidence="7" id="KW-1133">Transmembrane helix</keyword>
<keyword evidence="3" id="KW-0540">Nuclease</keyword>
<feature type="domain" description="Reverse transcriptase RNase H-like" evidence="8">
    <location>
        <begin position="149"/>
        <end position="196"/>
    </location>
</feature>
<keyword evidence="10" id="KW-1185">Reference proteome</keyword>
<organism evidence="9 10">
    <name type="scientific">Gossypium australe</name>
    <dbReference type="NCBI Taxonomy" id="47621"/>
    <lineage>
        <taxon>Eukaryota</taxon>
        <taxon>Viridiplantae</taxon>
        <taxon>Streptophyta</taxon>
        <taxon>Embryophyta</taxon>
        <taxon>Tracheophyta</taxon>
        <taxon>Spermatophyta</taxon>
        <taxon>Magnoliopsida</taxon>
        <taxon>eudicotyledons</taxon>
        <taxon>Gunneridae</taxon>
        <taxon>Pentapetalae</taxon>
        <taxon>rosids</taxon>
        <taxon>malvids</taxon>
        <taxon>Malvales</taxon>
        <taxon>Malvaceae</taxon>
        <taxon>Malvoideae</taxon>
        <taxon>Gossypium</taxon>
    </lineage>
</organism>
<dbReference type="InterPro" id="IPR041373">
    <property type="entry name" value="RT_RNaseH"/>
</dbReference>
<keyword evidence="5" id="KW-0378">Hydrolase</keyword>
<dbReference type="PANTHER" id="PTHR37984:SF5">
    <property type="entry name" value="PROTEIN NYNRIN-LIKE"/>
    <property type="match status" value="1"/>
</dbReference>
<proteinExistence type="predicted"/>
<keyword evidence="2" id="KW-0548">Nucleotidyltransferase</keyword>
<dbReference type="InterPro" id="IPR043128">
    <property type="entry name" value="Rev_trsase/Diguanyl_cyclase"/>
</dbReference>
<sequence>MRSGYYQLQVKEPDVLKITFITWYDHYEFLIMSFGLINALGVFMNFINRVFQPHLDRFVVHDQHLRVVLQPLHENQFYAKFSKFEFLLPEVEFLGLVISANGILVDPNKISAIVNWKPPGNVTEVHSYYRCFVKGFSIIAIELAYKLLQDGNVIAYVSCQLKPHKRNYPTHDLELDVVVFTLKIWRQNLYGEKYHI</sequence>
<evidence type="ECO:0000256" key="4">
    <source>
        <dbReference type="ARBA" id="ARBA00022759"/>
    </source>
</evidence>
<keyword evidence="7" id="KW-0472">Membrane</keyword>
<keyword evidence="1" id="KW-0808">Transferase</keyword>
<dbReference type="InterPro" id="IPR043502">
    <property type="entry name" value="DNA/RNA_pol_sf"/>
</dbReference>
<dbReference type="GO" id="GO:0003964">
    <property type="term" value="F:RNA-directed DNA polymerase activity"/>
    <property type="evidence" value="ECO:0007669"/>
    <property type="project" value="UniProtKB-KW"/>
</dbReference>
<dbReference type="Pfam" id="PF17917">
    <property type="entry name" value="RT_RNaseH"/>
    <property type="match status" value="1"/>
</dbReference>
<evidence type="ECO:0000256" key="1">
    <source>
        <dbReference type="ARBA" id="ARBA00022679"/>
    </source>
</evidence>
<evidence type="ECO:0000256" key="7">
    <source>
        <dbReference type="SAM" id="Phobius"/>
    </source>
</evidence>
<keyword evidence="4" id="KW-0255">Endonuclease</keyword>
<dbReference type="OrthoDB" id="1733657at2759"/>
<keyword evidence="6 9" id="KW-0695">RNA-directed DNA polymerase</keyword>
<dbReference type="PANTHER" id="PTHR37984">
    <property type="entry name" value="PROTEIN CBG26694"/>
    <property type="match status" value="1"/>
</dbReference>
<keyword evidence="7" id="KW-0812">Transmembrane</keyword>
<dbReference type="Proteomes" id="UP000325315">
    <property type="component" value="Unassembled WGS sequence"/>
</dbReference>
<dbReference type="Gene3D" id="3.10.10.10">
    <property type="entry name" value="HIV Type 1 Reverse Transcriptase, subunit A, domain 1"/>
    <property type="match status" value="1"/>
</dbReference>
<name>A0A5B6UY01_9ROSI</name>
<evidence type="ECO:0000256" key="5">
    <source>
        <dbReference type="ARBA" id="ARBA00022801"/>
    </source>
</evidence>
<evidence type="ECO:0000256" key="6">
    <source>
        <dbReference type="ARBA" id="ARBA00022918"/>
    </source>
</evidence>
<evidence type="ECO:0000313" key="9">
    <source>
        <dbReference type="EMBL" id="KAA3461574.1"/>
    </source>
</evidence>
<protein>
    <submittedName>
        <fullName evidence="9">Reverse transcriptase</fullName>
    </submittedName>
</protein>
<dbReference type="InterPro" id="IPR050951">
    <property type="entry name" value="Retrovirus_Pol_polyprotein"/>
</dbReference>
<evidence type="ECO:0000259" key="8">
    <source>
        <dbReference type="Pfam" id="PF17917"/>
    </source>
</evidence>
<evidence type="ECO:0000256" key="3">
    <source>
        <dbReference type="ARBA" id="ARBA00022722"/>
    </source>
</evidence>
<reference evidence="10" key="1">
    <citation type="journal article" date="2019" name="Plant Biotechnol. J.">
        <title>Genome sequencing of the Australian wild diploid species Gossypium australe highlights disease resistance and delayed gland morphogenesis.</title>
        <authorList>
            <person name="Cai Y."/>
            <person name="Cai X."/>
            <person name="Wang Q."/>
            <person name="Wang P."/>
            <person name="Zhang Y."/>
            <person name="Cai C."/>
            <person name="Xu Y."/>
            <person name="Wang K."/>
            <person name="Zhou Z."/>
            <person name="Wang C."/>
            <person name="Geng S."/>
            <person name="Li B."/>
            <person name="Dong Q."/>
            <person name="Hou Y."/>
            <person name="Wang H."/>
            <person name="Ai P."/>
            <person name="Liu Z."/>
            <person name="Yi F."/>
            <person name="Sun M."/>
            <person name="An G."/>
            <person name="Cheng J."/>
            <person name="Zhang Y."/>
            <person name="Shi Q."/>
            <person name="Xie Y."/>
            <person name="Shi X."/>
            <person name="Chang Y."/>
            <person name="Huang F."/>
            <person name="Chen Y."/>
            <person name="Hong S."/>
            <person name="Mi L."/>
            <person name="Sun Q."/>
            <person name="Zhang L."/>
            <person name="Zhou B."/>
            <person name="Peng R."/>
            <person name="Zhang X."/>
            <person name="Liu F."/>
        </authorList>
    </citation>
    <scope>NUCLEOTIDE SEQUENCE [LARGE SCALE GENOMIC DNA]</scope>
    <source>
        <strain evidence="10">cv. PA1801</strain>
    </source>
</reference>
<feature type="transmembrane region" description="Helical" evidence="7">
    <location>
        <begin position="29"/>
        <end position="47"/>
    </location>
</feature>
<dbReference type="CDD" id="cd01647">
    <property type="entry name" value="RT_LTR"/>
    <property type="match status" value="1"/>
</dbReference>
<dbReference type="AlphaFoldDB" id="A0A5B6UY01"/>
<comment type="caution">
    <text evidence="9">The sequence shown here is derived from an EMBL/GenBank/DDBJ whole genome shotgun (WGS) entry which is preliminary data.</text>
</comment>
<evidence type="ECO:0000313" key="10">
    <source>
        <dbReference type="Proteomes" id="UP000325315"/>
    </source>
</evidence>
<accession>A0A5B6UY01</accession>